<name>A0ABY0IHE7_9BACT</name>
<reference evidence="2" key="1">
    <citation type="journal article" date="2019" name="Int. J. Syst. Evol. Microbiol.">
        <title>Halobacteriovorax valvorus sp. nov., a novel prokaryotic predator isolated from coastal seawater of China.</title>
        <authorList>
            <person name="Chen M.-X."/>
        </authorList>
    </citation>
    <scope>NUCLEOTIDE SEQUENCE [LARGE SCALE GENOMIC DNA]</scope>
    <source>
        <strain evidence="2">BL9</strain>
    </source>
</reference>
<proteinExistence type="predicted"/>
<organism evidence="1 2">
    <name type="scientific">Halobacteriovorax vibrionivorans</name>
    <dbReference type="NCBI Taxonomy" id="2152716"/>
    <lineage>
        <taxon>Bacteria</taxon>
        <taxon>Pseudomonadati</taxon>
        <taxon>Bdellovibrionota</taxon>
        <taxon>Bacteriovoracia</taxon>
        <taxon>Bacteriovoracales</taxon>
        <taxon>Halobacteriovoraceae</taxon>
        <taxon>Halobacteriovorax</taxon>
    </lineage>
</organism>
<sequence length="346" mass="39615">MKNLPRLIVPILLMLTHGLGFAFDLSSEVEKLNEEYRNTYEYPIIIFDKNEIAPKLVGLEETDQIEIVKNYTLDIHDIELSHNEAVNLVPYFTSLNGAASAIPFFERGWGKELKFCAVLPNGIMNDLSAEVRRVLGDSKEVDVYENFDFSRFENLFTLEELYLYSLYHELSHCLDQNFMLKNYSSSPSAHGVHEAESFAEVNALFLLAQKKGMRNLGAKRSLLRKTYSQYMGPYLASDKVSTFAGPIVKKGGSVYFLTPAIIAAQRELENYKKGVMDFNLEQTLALSKEVVEHHAINSRSFQALNKSFKEGSEEAKRYYRDLSQRDPDLFLATYYDLLYLSVLLDR</sequence>
<dbReference type="RefSeq" id="WP_133296913.1">
    <property type="nucleotide sequence ID" value="NZ_QDKL01000002.1"/>
</dbReference>
<evidence type="ECO:0000313" key="2">
    <source>
        <dbReference type="Proteomes" id="UP000443582"/>
    </source>
</evidence>
<gene>
    <name evidence="1" type="ORF">DAY19_07595</name>
</gene>
<protein>
    <submittedName>
        <fullName evidence="1">Uncharacterized protein</fullName>
    </submittedName>
</protein>
<dbReference type="EMBL" id="QDKL01000002">
    <property type="protein sequence ID" value="RZF21543.1"/>
    <property type="molecule type" value="Genomic_DNA"/>
</dbReference>
<accession>A0ABY0IHE7</accession>
<comment type="caution">
    <text evidence="1">The sequence shown here is derived from an EMBL/GenBank/DDBJ whole genome shotgun (WGS) entry which is preliminary data.</text>
</comment>
<dbReference type="Proteomes" id="UP000443582">
    <property type="component" value="Unassembled WGS sequence"/>
</dbReference>
<evidence type="ECO:0000313" key="1">
    <source>
        <dbReference type="EMBL" id="RZF21543.1"/>
    </source>
</evidence>
<keyword evidence="2" id="KW-1185">Reference proteome</keyword>